<feature type="transmembrane region" description="Helical" evidence="2">
    <location>
        <begin position="24"/>
        <end position="44"/>
    </location>
</feature>
<feature type="compositionally biased region" description="Polar residues" evidence="1">
    <location>
        <begin position="72"/>
        <end position="90"/>
    </location>
</feature>
<keyword evidence="2" id="KW-0472">Membrane</keyword>
<feature type="compositionally biased region" description="Low complexity" evidence="1">
    <location>
        <begin position="295"/>
        <end position="306"/>
    </location>
</feature>
<dbReference type="EMBL" id="JACJRF010000006">
    <property type="protein sequence ID" value="MBD2343647.1"/>
    <property type="molecule type" value="Genomic_DNA"/>
</dbReference>
<name>A0ABR8CNA4_9NOST</name>
<keyword evidence="2" id="KW-1133">Transmembrane helix</keyword>
<keyword evidence="2" id="KW-0812">Transmembrane</keyword>
<evidence type="ECO:0000256" key="2">
    <source>
        <dbReference type="SAM" id="Phobius"/>
    </source>
</evidence>
<evidence type="ECO:0000313" key="3">
    <source>
        <dbReference type="EMBL" id="MBD2343647.1"/>
    </source>
</evidence>
<keyword evidence="4" id="KW-1185">Reference proteome</keyword>
<evidence type="ECO:0000256" key="1">
    <source>
        <dbReference type="SAM" id="MobiDB-lite"/>
    </source>
</evidence>
<dbReference type="RefSeq" id="WP_190406114.1">
    <property type="nucleotide sequence ID" value="NZ_JACJRF010000006.1"/>
</dbReference>
<feature type="compositionally biased region" description="Low complexity" evidence="1">
    <location>
        <begin position="239"/>
        <end position="248"/>
    </location>
</feature>
<feature type="compositionally biased region" description="Polar residues" evidence="1">
    <location>
        <begin position="99"/>
        <end position="115"/>
    </location>
</feature>
<dbReference type="Proteomes" id="UP000607281">
    <property type="component" value="Unassembled WGS sequence"/>
</dbReference>
<sequence>MTTSVADKTPIPAKVWRRHNDPPGLWFAIAIGSFSLHLLVFWLIRSSNAVGLWFPQQNQIAVPIELIEISPQTNSTDKPASPQPQQSVRTPTAEPVPPTSSTQDSEIVNSGEQSQAEINNNVAQSNTEVFPELETTPTPEPEQTPIPETEPATTPTPEPEQTPIPETESATTPTPETEPEPTPIPTVPVGELPWNRREEIELGQGTPLPSVTPPVTPEQLQESDEVEEQTPRDSEDASTTPTGETTNTPSQENSSNINGETANTPSEDNSPTPSEETAKIPTEQYTPTPSEEPANTSTEDNSSNSTARGAIATLIPVAESEARQLVNDLPEVLSAYQGSLTKTVDSSYLPGDSAIKPAQLLASLVIDKDGNFQQAIVLEIEPTDLQVNKSSYEQLMNDLFRNENFTPGHNRDGTKPDFSNFFVRITIEPISQ</sequence>
<organism evidence="3 4">
    <name type="scientific">Anabaena subtropica FACHB-260</name>
    <dbReference type="NCBI Taxonomy" id="2692884"/>
    <lineage>
        <taxon>Bacteria</taxon>
        <taxon>Bacillati</taxon>
        <taxon>Cyanobacteriota</taxon>
        <taxon>Cyanophyceae</taxon>
        <taxon>Nostocales</taxon>
        <taxon>Nostocaceae</taxon>
        <taxon>Anabaena</taxon>
    </lineage>
</organism>
<reference evidence="3 4" key="1">
    <citation type="journal article" date="2020" name="ISME J.">
        <title>Comparative genomics reveals insights into cyanobacterial evolution and habitat adaptation.</title>
        <authorList>
            <person name="Chen M.Y."/>
            <person name="Teng W.K."/>
            <person name="Zhao L."/>
            <person name="Hu C.X."/>
            <person name="Zhou Y.K."/>
            <person name="Han B.P."/>
            <person name="Song L.R."/>
            <person name="Shu W.S."/>
        </authorList>
    </citation>
    <scope>NUCLEOTIDE SEQUENCE [LARGE SCALE GENOMIC DNA]</scope>
    <source>
        <strain evidence="3 4">FACHB-260</strain>
    </source>
</reference>
<feature type="region of interest" description="Disordered" evidence="1">
    <location>
        <begin position="72"/>
        <end position="115"/>
    </location>
</feature>
<feature type="region of interest" description="Disordered" evidence="1">
    <location>
        <begin position="131"/>
        <end position="306"/>
    </location>
</feature>
<feature type="compositionally biased region" description="Low complexity" evidence="1">
    <location>
        <begin position="163"/>
        <end position="175"/>
    </location>
</feature>
<evidence type="ECO:0000313" key="4">
    <source>
        <dbReference type="Proteomes" id="UP000607281"/>
    </source>
</evidence>
<protein>
    <submittedName>
        <fullName evidence="3">Uncharacterized protein</fullName>
    </submittedName>
</protein>
<gene>
    <name evidence="3" type="ORF">H6G18_05735</name>
</gene>
<feature type="compositionally biased region" description="Polar residues" evidence="1">
    <location>
        <begin position="249"/>
        <end position="275"/>
    </location>
</feature>
<accession>A0ABR8CNA4</accession>
<comment type="caution">
    <text evidence="3">The sequence shown here is derived from an EMBL/GenBank/DDBJ whole genome shotgun (WGS) entry which is preliminary data.</text>
</comment>
<proteinExistence type="predicted"/>